<name>A0A4Q4MIL1_9PLEO</name>
<feature type="region of interest" description="Disordered" evidence="2">
    <location>
        <begin position="428"/>
        <end position="477"/>
    </location>
</feature>
<keyword evidence="7" id="KW-1185">Reference proteome</keyword>
<protein>
    <submittedName>
        <fullName evidence="4">Uncharacterized protein</fullName>
    </submittedName>
</protein>
<feature type="region of interest" description="Disordered" evidence="2">
    <location>
        <begin position="1"/>
        <end position="41"/>
    </location>
</feature>
<evidence type="ECO:0000256" key="2">
    <source>
        <dbReference type="SAM" id="MobiDB-lite"/>
    </source>
</evidence>
<dbReference type="OrthoDB" id="3687879at2759"/>
<dbReference type="EMBL" id="PDXF01000047">
    <property type="protein sequence ID" value="RYN94395.1"/>
    <property type="molecule type" value="Genomic_DNA"/>
</dbReference>
<comment type="caution">
    <text evidence="4">The sequence shown here is derived from an EMBL/GenBank/DDBJ whole genome shotgun (WGS) entry which is preliminary data.</text>
</comment>
<keyword evidence="1" id="KW-0175">Coiled coil</keyword>
<reference evidence="6 7" key="2">
    <citation type="journal article" date="2019" name="bioRxiv">
        <title>Genomics, evolutionary history and diagnostics of the Alternaria alternata species group including apple and Asian pear pathotypes.</title>
        <authorList>
            <person name="Armitage A.D."/>
            <person name="Cockerton H.M."/>
            <person name="Sreenivasaprasad S."/>
            <person name="Woodhall J.W."/>
            <person name="Lane C.R."/>
            <person name="Harrison R.J."/>
            <person name="Clarkson J.P."/>
        </authorList>
    </citation>
    <scope>NUCLEOTIDE SEQUENCE [LARGE SCALE GENOMIC DNA]</scope>
    <source>
        <strain evidence="6">FERA 1082</strain>
        <strain evidence="3">FERA 1164</strain>
        <strain evidence="7">FERA 635</strain>
    </source>
</reference>
<accession>A0A4Q4MIL1</accession>
<dbReference type="Proteomes" id="UP000292340">
    <property type="component" value="Unassembled WGS sequence"/>
</dbReference>
<proteinExistence type="predicted"/>
<sequence>MYPQLPAGPSGVPPRPPVTYSRHSNSARTPHQLGATIQDVDNEARGEAAFDRISRGTRGTHSDGAKFRAAARATIRAVNCPHANGSQSRQGMLKKPSVRPGKGKEKSDAPDSSETHSSIKDEEDDIAEAVARSLGEHVGDPDVTTLLSPLLGERDDSDIAEAKIMSLFSNEKPVNHAAQGHSYKYIGNSSTSSSTAPHTALYSLLDIMEDSAKAVEEVDPEKLATAGPELAHNIRGWHSVLTRVIFATEAAEHKRIQDVQNQLDYDRVVEDKHKKQMDTFRRQVGAKILQMQQDHHQELKEQKQAYENLLVQQVAKLSTPTAQDRKPSTEPAQPRTVKSPSPHLQHKVDRLTNEIATLKSENETKVSKMQASHADQVLVLHQKIERLADANAFLRVQENPKDKMQEMERMKQTNEELLQQIKDITGENARLRQRVPPVPAFQFTAGGRGFPESVQSDPGPSSQEGSENWSRKRARRQ</sequence>
<dbReference type="EMBL" id="PDXB01000009">
    <property type="protein sequence ID" value="RYN31063.1"/>
    <property type="molecule type" value="Genomic_DNA"/>
</dbReference>
<feature type="compositionally biased region" description="Polar residues" evidence="2">
    <location>
        <begin position="453"/>
        <end position="468"/>
    </location>
</feature>
<feature type="region of interest" description="Disordered" evidence="2">
    <location>
        <begin position="318"/>
        <end position="348"/>
    </location>
</feature>
<organism evidence="4 6">
    <name type="scientific">Alternaria tenuissima</name>
    <dbReference type="NCBI Taxonomy" id="119927"/>
    <lineage>
        <taxon>Eukaryota</taxon>
        <taxon>Fungi</taxon>
        <taxon>Dikarya</taxon>
        <taxon>Ascomycota</taxon>
        <taxon>Pezizomycotina</taxon>
        <taxon>Dothideomycetes</taxon>
        <taxon>Pleosporomycetidae</taxon>
        <taxon>Pleosporales</taxon>
        <taxon>Pleosporineae</taxon>
        <taxon>Pleosporaceae</taxon>
        <taxon>Alternaria</taxon>
        <taxon>Alternaria sect. Alternaria</taxon>
        <taxon>Alternaria alternata complex</taxon>
    </lineage>
</organism>
<feature type="region of interest" description="Disordered" evidence="2">
    <location>
        <begin position="81"/>
        <end position="122"/>
    </location>
</feature>
<dbReference type="Proteomes" id="UP000292402">
    <property type="component" value="Unassembled WGS sequence"/>
</dbReference>
<evidence type="ECO:0000313" key="6">
    <source>
        <dbReference type="Proteomes" id="UP000292402"/>
    </source>
</evidence>
<reference evidence="4" key="3">
    <citation type="journal article" date="2019" name="J. ISSAAS">
        <title>Genomics, evolutionary history and diagnostics of the Alternaria alternata species group including apple and Asian pear pathotypes.</title>
        <authorList>
            <person name="Armitage A.D."/>
            <person name="Cockerton H.M."/>
            <person name="Sreenivasaprasad S."/>
            <person name="Woodhall J."/>
            <person name="Lane C."/>
            <person name="Harrison R.J."/>
            <person name="Clarkson J.P."/>
        </authorList>
    </citation>
    <scope>NUCLEOTIDE SEQUENCE</scope>
    <source>
        <strain evidence="4">FERA 1082</strain>
    </source>
</reference>
<dbReference type="Proteomes" id="UP000293195">
    <property type="component" value="Unassembled WGS sequence"/>
</dbReference>
<evidence type="ECO:0000313" key="4">
    <source>
        <dbReference type="EMBL" id="RYN52131.1"/>
    </source>
</evidence>
<feature type="compositionally biased region" description="Basic and acidic residues" evidence="2">
    <location>
        <begin position="102"/>
        <end position="120"/>
    </location>
</feature>
<evidence type="ECO:0000313" key="7">
    <source>
        <dbReference type="Proteomes" id="UP000293195"/>
    </source>
</evidence>
<gene>
    <name evidence="4" type="ORF">AA0114_g4944</name>
    <name evidence="3" type="ORF">AA0115_g4379</name>
    <name evidence="5" type="ORF">AA0119_g9098</name>
</gene>
<reference evidence="3" key="1">
    <citation type="submission" date="2017-10" db="EMBL/GenBank/DDBJ databases">
        <authorList>
            <person name="Armitage A.D."/>
            <person name="Barbara D.J."/>
            <person name="Woodhall J.W."/>
            <person name="Sreenivasaprasad S."/>
            <person name="Lane C.R."/>
            <person name="Clarkson J.P."/>
            <person name="Harrison R.J."/>
        </authorList>
    </citation>
    <scope>NUCLEOTIDE SEQUENCE</scope>
    <source>
        <strain evidence="3">FERA 1164</strain>
        <strain evidence="5">FERA 635</strain>
    </source>
</reference>
<evidence type="ECO:0000313" key="3">
    <source>
        <dbReference type="EMBL" id="RYN31063.1"/>
    </source>
</evidence>
<evidence type="ECO:0000313" key="5">
    <source>
        <dbReference type="EMBL" id="RYN94395.1"/>
    </source>
</evidence>
<dbReference type="EMBL" id="PDXA01000014">
    <property type="protein sequence ID" value="RYN52131.1"/>
    <property type="molecule type" value="Genomic_DNA"/>
</dbReference>
<feature type="coiled-coil region" evidence="1">
    <location>
        <begin position="289"/>
        <end position="316"/>
    </location>
</feature>
<evidence type="ECO:0000256" key="1">
    <source>
        <dbReference type="SAM" id="Coils"/>
    </source>
</evidence>
<dbReference type="AlphaFoldDB" id="A0A4Q4MIL1"/>